<dbReference type="EMBL" id="JANAVB010002196">
    <property type="protein sequence ID" value="KAJ6851770.1"/>
    <property type="molecule type" value="Genomic_DNA"/>
</dbReference>
<reference evidence="2" key="2">
    <citation type="submission" date="2023-04" db="EMBL/GenBank/DDBJ databases">
        <authorList>
            <person name="Bruccoleri R.E."/>
            <person name="Oakeley E.J."/>
            <person name="Faust A.-M."/>
            <person name="Dessus-Babus S."/>
            <person name="Altorfer M."/>
            <person name="Burckhardt D."/>
            <person name="Oertli M."/>
            <person name="Naumann U."/>
            <person name="Petersen F."/>
            <person name="Wong J."/>
        </authorList>
    </citation>
    <scope>NUCLEOTIDE SEQUENCE</scope>
    <source>
        <strain evidence="2">GSM-AAB239-AS_SAM_17_03QT</strain>
        <tissue evidence="2">Leaf</tissue>
    </source>
</reference>
<reference evidence="2" key="1">
    <citation type="journal article" date="2023" name="GigaByte">
        <title>Genome assembly of the bearded iris, Iris pallida Lam.</title>
        <authorList>
            <person name="Bruccoleri R.E."/>
            <person name="Oakeley E.J."/>
            <person name="Faust A.M.E."/>
            <person name="Altorfer M."/>
            <person name="Dessus-Babus S."/>
            <person name="Burckhardt D."/>
            <person name="Oertli M."/>
            <person name="Naumann U."/>
            <person name="Petersen F."/>
            <person name="Wong J."/>
        </authorList>
    </citation>
    <scope>NUCLEOTIDE SEQUENCE</scope>
    <source>
        <strain evidence="2">GSM-AAB239-AS_SAM_17_03QT</strain>
    </source>
</reference>
<evidence type="ECO:0000313" key="3">
    <source>
        <dbReference type="Proteomes" id="UP001140949"/>
    </source>
</evidence>
<sequence>MARSFISLFVLLALVVLAIAAPRAESTVVRVGGVSTFSVCQLLPWPGAANGRVLQRSEGPQWDG</sequence>
<name>A0AAX6IEL6_IRIPA</name>
<evidence type="ECO:0000313" key="2">
    <source>
        <dbReference type="EMBL" id="KAJ6851770.1"/>
    </source>
</evidence>
<dbReference type="AlphaFoldDB" id="A0AAX6IEL6"/>
<feature type="signal peptide" evidence="1">
    <location>
        <begin position="1"/>
        <end position="20"/>
    </location>
</feature>
<keyword evidence="1" id="KW-0732">Signal</keyword>
<evidence type="ECO:0000256" key="1">
    <source>
        <dbReference type="SAM" id="SignalP"/>
    </source>
</evidence>
<organism evidence="2 3">
    <name type="scientific">Iris pallida</name>
    <name type="common">Sweet iris</name>
    <dbReference type="NCBI Taxonomy" id="29817"/>
    <lineage>
        <taxon>Eukaryota</taxon>
        <taxon>Viridiplantae</taxon>
        <taxon>Streptophyta</taxon>
        <taxon>Embryophyta</taxon>
        <taxon>Tracheophyta</taxon>
        <taxon>Spermatophyta</taxon>
        <taxon>Magnoliopsida</taxon>
        <taxon>Liliopsida</taxon>
        <taxon>Asparagales</taxon>
        <taxon>Iridaceae</taxon>
        <taxon>Iridoideae</taxon>
        <taxon>Irideae</taxon>
        <taxon>Iris</taxon>
    </lineage>
</organism>
<protein>
    <submittedName>
        <fullName evidence="2">Non-specific lipid-transfer protein 1-like</fullName>
    </submittedName>
</protein>
<accession>A0AAX6IEL6</accession>
<gene>
    <name evidence="2" type="ORF">M6B38_260390</name>
</gene>
<proteinExistence type="predicted"/>
<dbReference type="Proteomes" id="UP001140949">
    <property type="component" value="Unassembled WGS sequence"/>
</dbReference>
<keyword evidence="3" id="KW-1185">Reference proteome</keyword>
<comment type="caution">
    <text evidence="2">The sequence shown here is derived from an EMBL/GenBank/DDBJ whole genome shotgun (WGS) entry which is preliminary data.</text>
</comment>
<feature type="chain" id="PRO_5043421923" evidence="1">
    <location>
        <begin position="21"/>
        <end position="64"/>
    </location>
</feature>